<protein>
    <submittedName>
        <fullName evidence="2">Uncharacterized protein</fullName>
    </submittedName>
</protein>
<proteinExistence type="predicted"/>
<organism evidence="2 3">
    <name type="scientific">Pedobacter rhizosphaerae</name>
    <dbReference type="NCBI Taxonomy" id="390241"/>
    <lineage>
        <taxon>Bacteria</taxon>
        <taxon>Pseudomonadati</taxon>
        <taxon>Bacteroidota</taxon>
        <taxon>Sphingobacteriia</taxon>
        <taxon>Sphingobacteriales</taxon>
        <taxon>Sphingobacteriaceae</taxon>
        <taxon>Pedobacter</taxon>
    </lineage>
</organism>
<gene>
    <name evidence="2" type="ORF">SAMN04488023_13817</name>
</gene>
<evidence type="ECO:0000313" key="2">
    <source>
        <dbReference type="EMBL" id="SES17243.1"/>
    </source>
</evidence>
<dbReference type="Proteomes" id="UP000199572">
    <property type="component" value="Unassembled WGS sequence"/>
</dbReference>
<sequence>MKNVSMPKNNPTVQGNSIADRANHDLKTDKKQNGITNGGGQRSDQTSNKDNARKREPKH</sequence>
<name>A0A1H9V7L0_9SPHI</name>
<feature type="compositionally biased region" description="Basic and acidic residues" evidence="1">
    <location>
        <begin position="50"/>
        <end position="59"/>
    </location>
</feature>
<reference evidence="2 3" key="1">
    <citation type="submission" date="2016-10" db="EMBL/GenBank/DDBJ databases">
        <authorList>
            <person name="de Groot N.N."/>
        </authorList>
    </citation>
    <scope>NUCLEOTIDE SEQUENCE [LARGE SCALE GENOMIC DNA]</scope>
    <source>
        <strain evidence="2 3">DSM 18610</strain>
    </source>
</reference>
<dbReference type="EMBL" id="FOGG01000038">
    <property type="protein sequence ID" value="SES17243.1"/>
    <property type="molecule type" value="Genomic_DNA"/>
</dbReference>
<keyword evidence="3" id="KW-1185">Reference proteome</keyword>
<evidence type="ECO:0000313" key="3">
    <source>
        <dbReference type="Proteomes" id="UP000199572"/>
    </source>
</evidence>
<accession>A0A1H9V7L0</accession>
<dbReference type="RefSeq" id="WP_090888258.1">
    <property type="nucleotide sequence ID" value="NZ_FOGG01000038.1"/>
</dbReference>
<dbReference type="AlphaFoldDB" id="A0A1H9V7L0"/>
<evidence type="ECO:0000256" key="1">
    <source>
        <dbReference type="SAM" id="MobiDB-lite"/>
    </source>
</evidence>
<dbReference type="OrthoDB" id="773024at2"/>
<feature type="compositionally biased region" description="Polar residues" evidence="1">
    <location>
        <begin position="1"/>
        <end position="17"/>
    </location>
</feature>
<feature type="compositionally biased region" description="Basic and acidic residues" evidence="1">
    <location>
        <begin position="21"/>
        <end position="32"/>
    </location>
</feature>
<feature type="region of interest" description="Disordered" evidence="1">
    <location>
        <begin position="1"/>
        <end position="59"/>
    </location>
</feature>